<dbReference type="EMBL" id="KZ825529">
    <property type="protein sequence ID" value="PYI29620.1"/>
    <property type="molecule type" value="Genomic_DNA"/>
</dbReference>
<accession>A0A2V5IM88</accession>
<proteinExistence type="predicted"/>
<keyword evidence="1" id="KW-0812">Transmembrane</keyword>
<gene>
    <name evidence="2" type="ORF">BP00DRAFT_231443</name>
</gene>
<organism evidence="2 3">
    <name type="scientific">Aspergillus indologenus CBS 114.80</name>
    <dbReference type="NCBI Taxonomy" id="1450541"/>
    <lineage>
        <taxon>Eukaryota</taxon>
        <taxon>Fungi</taxon>
        <taxon>Dikarya</taxon>
        <taxon>Ascomycota</taxon>
        <taxon>Pezizomycotina</taxon>
        <taxon>Eurotiomycetes</taxon>
        <taxon>Eurotiomycetidae</taxon>
        <taxon>Eurotiales</taxon>
        <taxon>Aspergillaceae</taxon>
        <taxon>Aspergillus</taxon>
        <taxon>Aspergillus subgen. Circumdati</taxon>
    </lineage>
</organism>
<evidence type="ECO:0000313" key="2">
    <source>
        <dbReference type="EMBL" id="PYI29620.1"/>
    </source>
</evidence>
<keyword evidence="3" id="KW-1185">Reference proteome</keyword>
<keyword evidence="1" id="KW-0472">Membrane</keyword>
<evidence type="ECO:0000313" key="3">
    <source>
        <dbReference type="Proteomes" id="UP000248817"/>
    </source>
</evidence>
<protein>
    <submittedName>
        <fullName evidence="2">Uncharacterized protein</fullName>
    </submittedName>
</protein>
<name>A0A2V5IM88_9EURO</name>
<evidence type="ECO:0000256" key="1">
    <source>
        <dbReference type="SAM" id="Phobius"/>
    </source>
</evidence>
<feature type="transmembrane region" description="Helical" evidence="1">
    <location>
        <begin position="101"/>
        <end position="122"/>
    </location>
</feature>
<sequence length="175" mass="19676">MSKRVGNQLLIASVPATVQVYFPPLDKAIYNESRFSNISTTQLSDRICASMIQVIPSIESLINSNVEQTLYERHQTLRRGHPSERRARPRLPSTSVQSRPLCYLLIIPFYFVSFSCLISLLYPSWAFCSLHSSVFVYLSSGDDNSTTNDLSSLTQLTARHMGGLPDGRWDSNKQG</sequence>
<dbReference type="Proteomes" id="UP000248817">
    <property type="component" value="Unassembled WGS sequence"/>
</dbReference>
<reference evidence="2 3" key="1">
    <citation type="submission" date="2018-02" db="EMBL/GenBank/DDBJ databases">
        <title>The genomes of Aspergillus section Nigri reveals drivers in fungal speciation.</title>
        <authorList>
            <consortium name="DOE Joint Genome Institute"/>
            <person name="Vesth T.C."/>
            <person name="Nybo J."/>
            <person name="Theobald S."/>
            <person name="Brandl J."/>
            <person name="Frisvad J.C."/>
            <person name="Nielsen K.F."/>
            <person name="Lyhne E.K."/>
            <person name="Kogle M.E."/>
            <person name="Kuo A."/>
            <person name="Riley R."/>
            <person name="Clum A."/>
            <person name="Nolan M."/>
            <person name="Lipzen A."/>
            <person name="Salamov A."/>
            <person name="Henrissat B."/>
            <person name="Wiebenga A."/>
            <person name="De vries R.P."/>
            <person name="Grigoriev I.V."/>
            <person name="Mortensen U.H."/>
            <person name="Andersen M.R."/>
            <person name="Baker S.E."/>
        </authorList>
    </citation>
    <scope>NUCLEOTIDE SEQUENCE [LARGE SCALE GENOMIC DNA]</scope>
    <source>
        <strain evidence="2 3">CBS 114.80</strain>
    </source>
</reference>
<dbReference type="AlphaFoldDB" id="A0A2V5IM88"/>
<keyword evidence="1" id="KW-1133">Transmembrane helix</keyword>